<dbReference type="AlphaFoldDB" id="A0A816AHG2"/>
<keyword evidence="3" id="KW-1185">Reference proteome</keyword>
<dbReference type="Proteomes" id="UP000663828">
    <property type="component" value="Unassembled WGS sequence"/>
</dbReference>
<protein>
    <submittedName>
        <fullName evidence="2">Uncharacterized protein</fullName>
    </submittedName>
</protein>
<sequence>MVSLHHQSSSYIRYFLVVLCISMIIIQVSQALDADLSSSIEDSDEHELSRRNSKKVAHMLEQILRRGEMQVEPYRIHKFLGRLNRRKTNDQLKNAVLQQF</sequence>
<feature type="chain" id="PRO_5032634640" evidence="1">
    <location>
        <begin position="32"/>
        <end position="100"/>
    </location>
</feature>
<feature type="signal peptide" evidence="1">
    <location>
        <begin position="1"/>
        <end position="31"/>
    </location>
</feature>
<dbReference type="EMBL" id="CAJNOR010006476">
    <property type="protein sequence ID" value="CAF1596250.1"/>
    <property type="molecule type" value="Genomic_DNA"/>
</dbReference>
<evidence type="ECO:0000313" key="2">
    <source>
        <dbReference type="EMBL" id="CAF1596250.1"/>
    </source>
</evidence>
<evidence type="ECO:0000256" key="1">
    <source>
        <dbReference type="SAM" id="SignalP"/>
    </source>
</evidence>
<accession>A0A816AHG2</accession>
<keyword evidence="1" id="KW-0732">Signal</keyword>
<name>A0A816AHG2_ADIRI</name>
<reference evidence="2" key="1">
    <citation type="submission" date="2021-02" db="EMBL/GenBank/DDBJ databases">
        <authorList>
            <person name="Nowell W R."/>
        </authorList>
    </citation>
    <scope>NUCLEOTIDE SEQUENCE</scope>
</reference>
<proteinExistence type="predicted"/>
<evidence type="ECO:0000313" key="3">
    <source>
        <dbReference type="Proteomes" id="UP000663828"/>
    </source>
</evidence>
<organism evidence="2 3">
    <name type="scientific">Adineta ricciae</name>
    <name type="common">Rotifer</name>
    <dbReference type="NCBI Taxonomy" id="249248"/>
    <lineage>
        <taxon>Eukaryota</taxon>
        <taxon>Metazoa</taxon>
        <taxon>Spiralia</taxon>
        <taxon>Gnathifera</taxon>
        <taxon>Rotifera</taxon>
        <taxon>Eurotatoria</taxon>
        <taxon>Bdelloidea</taxon>
        <taxon>Adinetida</taxon>
        <taxon>Adinetidae</taxon>
        <taxon>Adineta</taxon>
    </lineage>
</organism>
<gene>
    <name evidence="2" type="ORF">XAT740_LOCUS47139</name>
</gene>
<comment type="caution">
    <text evidence="2">The sequence shown here is derived from an EMBL/GenBank/DDBJ whole genome shotgun (WGS) entry which is preliminary data.</text>
</comment>